<comment type="caution">
    <text evidence="1">The sequence shown here is derived from an EMBL/GenBank/DDBJ whole genome shotgun (WGS) entry which is preliminary data.</text>
</comment>
<gene>
    <name evidence="1" type="ORF">S06H3_35589</name>
</gene>
<feature type="non-terminal residue" evidence="1">
    <location>
        <position position="48"/>
    </location>
</feature>
<accession>X1NZW0</accession>
<sequence>MAEIDMMMPKEQGIKIKQPVEGLPRLRLAMAPFCHPERSEGIIVVAGF</sequence>
<protein>
    <submittedName>
        <fullName evidence="1">Uncharacterized protein</fullName>
    </submittedName>
</protein>
<dbReference type="AlphaFoldDB" id="X1NZW0"/>
<dbReference type="EMBL" id="BARV01021482">
    <property type="protein sequence ID" value="GAI24189.1"/>
    <property type="molecule type" value="Genomic_DNA"/>
</dbReference>
<organism evidence="1">
    <name type="scientific">marine sediment metagenome</name>
    <dbReference type="NCBI Taxonomy" id="412755"/>
    <lineage>
        <taxon>unclassified sequences</taxon>
        <taxon>metagenomes</taxon>
        <taxon>ecological metagenomes</taxon>
    </lineage>
</organism>
<proteinExistence type="predicted"/>
<reference evidence="1" key="1">
    <citation type="journal article" date="2014" name="Front. Microbiol.">
        <title>High frequency of phylogenetically diverse reductive dehalogenase-homologous genes in deep subseafloor sedimentary metagenomes.</title>
        <authorList>
            <person name="Kawai M."/>
            <person name="Futagami T."/>
            <person name="Toyoda A."/>
            <person name="Takaki Y."/>
            <person name="Nishi S."/>
            <person name="Hori S."/>
            <person name="Arai W."/>
            <person name="Tsubouchi T."/>
            <person name="Morono Y."/>
            <person name="Uchiyama I."/>
            <person name="Ito T."/>
            <person name="Fujiyama A."/>
            <person name="Inagaki F."/>
            <person name="Takami H."/>
        </authorList>
    </citation>
    <scope>NUCLEOTIDE SEQUENCE</scope>
    <source>
        <strain evidence="1">Expedition CK06-06</strain>
    </source>
</reference>
<name>X1NZW0_9ZZZZ</name>
<evidence type="ECO:0000313" key="1">
    <source>
        <dbReference type="EMBL" id="GAI24189.1"/>
    </source>
</evidence>